<dbReference type="CDD" id="cd16841">
    <property type="entry name" value="RraA_family"/>
    <property type="match status" value="1"/>
</dbReference>
<comment type="similarity">
    <text evidence="2 9">Belongs to the class II aldolase/RraA-like family.</text>
</comment>
<dbReference type="GO" id="GO:0008428">
    <property type="term" value="F:ribonuclease inhibitor activity"/>
    <property type="evidence" value="ECO:0007669"/>
    <property type="project" value="InterPro"/>
</dbReference>
<evidence type="ECO:0000256" key="9">
    <source>
        <dbReference type="RuleBase" id="RU004338"/>
    </source>
</evidence>
<comment type="cofactor">
    <cofactor evidence="9">
        <name>a divalent metal cation</name>
        <dbReference type="ChEBI" id="CHEBI:60240"/>
    </cofactor>
</comment>
<dbReference type="Gene3D" id="3.50.30.40">
    <property type="entry name" value="Ribonuclease E inhibitor RraA/RraA-like"/>
    <property type="match status" value="1"/>
</dbReference>
<keyword evidence="5 9" id="KW-0456">Lyase</keyword>
<proteinExistence type="inferred from homology"/>
<dbReference type="InterPro" id="IPR005493">
    <property type="entry name" value="RraA/RraA-like"/>
</dbReference>
<dbReference type="EC" id="4.1.3.17" evidence="9"/>
<dbReference type="STRING" id="210143.A0A1R3G818"/>
<keyword evidence="10" id="KW-0489">Methyltransferase</keyword>
<dbReference type="InterPro" id="IPR036704">
    <property type="entry name" value="RraA/RraA-like_sf"/>
</dbReference>
<dbReference type="GO" id="GO:0008948">
    <property type="term" value="F:oxaloacetate decarboxylase activity"/>
    <property type="evidence" value="ECO:0007669"/>
    <property type="project" value="UniProtKB-EC"/>
</dbReference>
<feature type="binding site" evidence="8">
    <location>
        <position position="67"/>
    </location>
    <ligand>
        <name>Mg(2+)</name>
        <dbReference type="ChEBI" id="CHEBI:18420"/>
    </ligand>
</feature>
<keyword evidence="11" id="KW-1185">Reference proteome</keyword>
<feature type="binding site" evidence="8">
    <location>
        <position position="66"/>
    </location>
    <ligand>
        <name>substrate</name>
    </ligand>
</feature>
<comment type="function">
    <text evidence="6 9">Catalyzes the aldol cleavage of 4-hydroxy-4-methyl-2-oxoglutarate (HMG) into 2 molecules of pyruvate. Also contains a secondary oxaloacetate (OAA) decarboxylase activity due to the common pyruvate enolate transition state formed following C-C bond cleavage in the retro-aldol and decarboxylation reactions.</text>
</comment>
<dbReference type="Pfam" id="PF03737">
    <property type="entry name" value="RraA-like"/>
    <property type="match status" value="1"/>
</dbReference>
<comment type="cofactor">
    <cofactor evidence="8">
        <name>Mg(2+)</name>
        <dbReference type="ChEBI" id="CHEBI:18420"/>
    </cofactor>
</comment>
<accession>A0A1R3G818</accession>
<sequence length="133" mass="13946">MAAFAIATAEACDSNTSLLLIETRGEGRVLVIDGGGSKRCAVLGGNLAQSAQNIGWAGIIVNGCIRDVDEINACDIGVRALGSNPLKPNKKAIGDKHVPVYIGGTFIHEGEWLYADSDGILISKMELSIWSSC</sequence>
<dbReference type="AlphaFoldDB" id="A0A1R3G818"/>
<dbReference type="OMA" id="RIAHGEW"/>
<feature type="binding site" evidence="8">
    <location>
        <begin position="44"/>
        <end position="47"/>
    </location>
    <ligand>
        <name>substrate</name>
    </ligand>
</feature>
<evidence type="ECO:0000256" key="3">
    <source>
        <dbReference type="ARBA" id="ARBA00011233"/>
    </source>
</evidence>
<protein>
    <recommendedName>
        <fullName evidence="9">4-hydroxy-4-methyl-2-oxoglutarate aldolase</fullName>
        <shortName evidence="9">HMG aldolase</shortName>
        <ecNumber evidence="9">4.1.1.112</ecNumber>
        <ecNumber evidence="9">4.1.3.17</ecNumber>
    </recommendedName>
    <alternativeName>
        <fullName evidence="9">Oxaloacetate decarboxylase</fullName>
    </alternativeName>
</protein>
<evidence type="ECO:0000256" key="8">
    <source>
        <dbReference type="PIRSR" id="PIRSR605493-1"/>
    </source>
</evidence>
<name>A0A1R3G818_COCAP</name>
<dbReference type="GO" id="GO:0008168">
    <property type="term" value="F:methyltransferase activity"/>
    <property type="evidence" value="ECO:0007669"/>
    <property type="project" value="UniProtKB-KW"/>
</dbReference>
<dbReference type="GO" id="GO:0046872">
    <property type="term" value="F:metal ion binding"/>
    <property type="evidence" value="ECO:0007669"/>
    <property type="project" value="UniProtKB-KW"/>
</dbReference>
<comment type="caution">
    <text evidence="10">The sequence shown here is derived from an EMBL/GenBank/DDBJ whole genome shotgun (WGS) entry which is preliminary data.</text>
</comment>
<dbReference type="OrthoDB" id="1476984at2759"/>
<dbReference type="PANTHER" id="PTHR33254:SF4">
    <property type="entry name" value="4-HYDROXY-4-METHYL-2-OXOGLUTARATE ALDOLASE 3-RELATED"/>
    <property type="match status" value="1"/>
</dbReference>
<dbReference type="EMBL" id="AWWV01015017">
    <property type="protein sequence ID" value="OMO54196.1"/>
    <property type="molecule type" value="Genomic_DNA"/>
</dbReference>
<dbReference type="SUPFAM" id="SSF89562">
    <property type="entry name" value="RraA-like"/>
    <property type="match status" value="1"/>
</dbReference>
<evidence type="ECO:0000256" key="5">
    <source>
        <dbReference type="ARBA" id="ARBA00023239"/>
    </source>
</evidence>
<dbReference type="NCBIfam" id="NF006875">
    <property type="entry name" value="PRK09372.1"/>
    <property type="match status" value="1"/>
</dbReference>
<dbReference type="NCBIfam" id="TIGR01935">
    <property type="entry name" value="NOT-MenG"/>
    <property type="match status" value="1"/>
</dbReference>
<dbReference type="EC" id="4.1.1.112" evidence="9"/>
<reference evidence="10 11" key="1">
    <citation type="submission" date="2013-09" db="EMBL/GenBank/DDBJ databases">
        <title>Corchorus capsularis genome sequencing.</title>
        <authorList>
            <person name="Alam M."/>
            <person name="Haque M.S."/>
            <person name="Islam M.S."/>
            <person name="Emdad E.M."/>
            <person name="Islam M.M."/>
            <person name="Ahmed B."/>
            <person name="Halim A."/>
            <person name="Hossen Q.M.M."/>
            <person name="Hossain M.Z."/>
            <person name="Ahmed R."/>
            <person name="Khan M.M."/>
            <person name="Islam R."/>
            <person name="Rashid M.M."/>
            <person name="Khan S.A."/>
            <person name="Rahman M.S."/>
            <person name="Alam M."/>
        </authorList>
    </citation>
    <scope>NUCLEOTIDE SEQUENCE [LARGE SCALE GENOMIC DNA]</scope>
    <source>
        <strain evidence="11">cv. CVL-1</strain>
        <tissue evidence="10">Whole seedling</tissue>
    </source>
</reference>
<dbReference type="Proteomes" id="UP000188268">
    <property type="component" value="Unassembled WGS sequence"/>
</dbReference>
<keyword evidence="4 8" id="KW-0479">Metal-binding</keyword>
<gene>
    <name evidence="10" type="ORF">CCACVL1_27982</name>
</gene>
<comment type="catalytic activity">
    <reaction evidence="7 9">
        <text>oxaloacetate + H(+) = pyruvate + CO2</text>
        <dbReference type="Rhea" id="RHEA:15641"/>
        <dbReference type="ChEBI" id="CHEBI:15361"/>
        <dbReference type="ChEBI" id="CHEBI:15378"/>
        <dbReference type="ChEBI" id="CHEBI:16452"/>
        <dbReference type="ChEBI" id="CHEBI:16526"/>
        <dbReference type="EC" id="4.1.1.112"/>
    </reaction>
</comment>
<dbReference type="InterPro" id="IPR010203">
    <property type="entry name" value="RraA"/>
</dbReference>
<evidence type="ECO:0000256" key="7">
    <source>
        <dbReference type="ARBA" id="ARBA00047973"/>
    </source>
</evidence>
<evidence type="ECO:0000256" key="4">
    <source>
        <dbReference type="ARBA" id="ARBA00022723"/>
    </source>
</evidence>
<dbReference type="PANTHER" id="PTHR33254">
    <property type="entry name" value="4-HYDROXY-4-METHYL-2-OXOGLUTARATE ALDOLASE 3-RELATED"/>
    <property type="match status" value="1"/>
</dbReference>
<keyword evidence="10" id="KW-0808">Transferase</keyword>
<keyword evidence="8" id="KW-0460">Magnesium</keyword>
<dbReference type="GO" id="GO:0047443">
    <property type="term" value="F:4-hydroxy-4-methyl-2-oxoglutarate aldolase activity"/>
    <property type="evidence" value="ECO:0007669"/>
    <property type="project" value="UniProtKB-EC"/>
</dbReference>
<evidence type="ECO:0000313" key="11">
    <source>
        <dbReference type="Proteomes" id="UP000188268"/>
    </source>
</evidence>
<dbReference type="Gramene" id="OMO54196">
    <property type="protein sequence ID" value="OMO54196"/>
    <property type="gene ID" value="CCACVL1_27982"/>
</dbReference>
<dbReference type="GO" id="GO:0032259">
    <property type="term" value="P:methylation"/>
    <property type="evidence" value="ECO:0007669"/>
    <property type="project" value="UniProtKB-KW"/>
</dbReference>
<comment type="subunit">
    <text evidence="3 9">Homotrimer.</text>
</comment>
<evidence type="ECO:0000256" key="2">
    <source>
        <dbReference type="ARBA" id="ARBA00008621"/>
    </source>
</evidence>
<organism evidence="10 11">
    <name type="scientific">Corchorus capsularis</name>
    <name type="common">Jute</name>
    <dbReference type="NCBI Taxonomy" id="210143"/>
    <lineage>
        <taxon>Eukaryota</taxon>
        <taxon>Viridiplantae</taxon>
        <taxon>Streptophyta</taxon>
        <taxon>Embryophyta</taxon>
        <taxon>Tracheophyta</taxon>
        <taxon>Spermatophyta</taxon>
        <taxon>Magnoliopsida</taxon>
        <taxon>eudicotyledons</taxon>
        <taxon>Gunneridae</taxon>
        <taxon>Pentapetalae</taxon>
        <taxon>rosids</taxon>
        <taxon>malvids</taxon>
        <taxon>Malvales</taxon>
        <taxon>Malvaceae</taxon>
        <taxon>Grewioideae</taxon>
        <taxon>Apeibeae</taxon>
        <taxon>Corchorus</taxon>
    </lineage>
</organism>
<evidence type="ECO:0000256" key="1">
    <source>
        <dbReference type="ARBA" id="ARBA00001342"/>
    </source>
</evidence>
<dbReference type="GO" id="GO:0051252">
    <property type="term" value="P:regulation of RNA metabolic process"/>
    <property type="evidence" value="ECO:0007669"/>
    <property type="project" value="InterPro"/>
</dbReference>
<evidence type="ECO:0000256" key="6">
    <source>
        <dbReference type="ARBA" id="ARBA00025046"/>
    </source>
</evidence>
<comment type="catalytic activity">
    <reaction evidence="1 9">
        <text>4-hydroxy-4-methyl-2-oxoglutarate = 2 pyruvate</text>
        <dbReference type="Rhea" id="RHEA:22748"/>
        <dbReference type="ChEBI" id="CHEBI:15361"/>
        <dbReference type="ChEBI" id="CHEBI:58276"/>
        <dbReference type="EC" id="4.1.3.17"/>
    </reaction>
</comment>
<evidence type="ECO:0000313" key="10">
    <source>
        <dbReference type="EMBL" id="OMO54196.1"/>
    </source>
</evidence>